<dbReference type="EMBL" id="MU006788">
    <property type="protein sequence ID" value="KAF2638899.1"/>
    <property type="molecule type" value="Genomic_DNA"/>
</dbReference>
<dbReference type="InterPro" id="IPR044861">
    <property type="entry name" value="IPNS-like_FE2OG_OXY"/>
</dbReference>
<dbReference type="PANTHER" id="PTHR10209:SF881">
    <property type="entry name" value="FI07970P-RELATED"/>
    <property type="match status" value="1"/>
</dbReference>
<dbReference type="Gene3D" id="2.60.120.330">
    <property type="entry name" value="B-lactam Antibiotic, Isopenicillin N Synthase, Chain"/>
    <property type="match status" value="1"/>
</dbReference>
<dbReference type="Pfam" id="PF03171">
    <property type="entry name" value="2OG-FeII_Oxy"/>
    <property type="match status" value="1"/>
</dbReference>
<evidence type="ECO:0000259" key="6">
    <source>
        <dbReference type="PROSITE" id="PS51471"/>
    </source>
</evidence>
<proteinExistence type="inferred from homology"/>
<dbReference type="PROSITE" id="PS51471">
    <property type="entry name" value="FE2OG_OXY"/>
    <property type="match status" value="1"/>
</dbReference>
<dbReference type="InterPro" id="IPR005123">
    <property type="entry name" value="Oxoglu/Fe-dep_dioxygenase_dom"/>
</dbReference>
<evidence type="ECO:0000256" key="5">
    <source>
        <dbReference type="RuleBase" id="RU003682"/>
    </source>
</evidence>
<organism evidence="7 8">
    <name type="scientific">Massarina eburnea CBS 473.64</name>
    <dbReference type="NCBI Taxonomy" id="1395130"/>
    <lineage>
        <taxon>Eukaryota</taxon>
        <taxon>Fungi</taxon>
        <taxon>Dikarya</taxon>
        <taxon>Ascomycota</taxon>
        <taxon>Pezizomycotina</taxon>
        <taxon>Dothideomycetes</taxon>
        <taxon>Pleosporomycetidae</taxon>
        <taxon>Pleosporales</taxon>
        <taxon>Massarineae</taxon>
        <taxon>Massarinaceae</taxon>
        <taxon>Massarina</taxon>
    </lineage>
</organism>
<dbReference type="SUPFAM" id="SSF51197">
    <property type="entry name" value="Clavaminate synthase-like"/>
    <property type="match status" value="1"/>
</dbReference>
<dbReference type="GO" id="GO:0046872">
    <property type="term" value="F:metal ion binding"/>
    <property type="evidence" value="ECO:0007669"/>
    <property type="project" value="UniProtKB-KW"/>
</dbReference>
<accession>A0A6A6RTI2</accession>
<dbReference type="OrthoDB" id="288590at2759"/>
<dbReference type="InterPro" id="IPR026992">
    <property type="entry name" value="DIOX_N"/>
</dbReference>
<evidence type="ECO:0000313" key="7">
    <source>
        <dbReference type="EMBL" id="KAF2638899.1"/>
    </source>
</evidence>
<dbReference type="GO" id="GO:0044283">
    <property type="term" value="P:small molecule biosynthetic process"/>
    <property type="evidence" value="ECO:0007669"/>
    <property type="project" value="UniProtKB-ARBA"/>
</dbReference>
<feature type="domain" description="Fe2OG dioxygenase" evidence="6">
    <location>
        <begin position="162"/>
        <end position="279"/>
    </location>
</feature>
<dbReference type="Pfam" id="PF14226">
    <property type="entry name" value="DIOX_N"/>
    <property type="match status" value="1"/>
</dbReference>
<evidence type="ECO:0000256" key="4">
    <source>
        <dbReference type="ARBA" id="ARBA00023004"/>
    </source>
</evidence>
<evidence type="ECO:0000313" key="8">
    <source>
        <dbReference type="Proteomes" id="UP000799753"/>
    </source>
</evidence>
<keyword evidence="4 5" id="KW-0408">Iron</keyword>
<dbReference type="PANTHER" id="PTHR10209">
    <property type="entry name" value="OXIDOREDUCTASE, 2OG-FE II OXYGENASE FAMILY PROTEIN"/>
    <property type="match status" value="1"/>
</dbReference>
<evidence type="ECO:0000256" key="1">
    <source>
        <dbReference type="ARBA" id="ARBA00008056"/>
    </source>
</evidence>
<keyword evidence="3 5" id="KW-0560">Oxidoreductase</keyword>
<evidence type="ECO:0000256" key="3">
    <source>
        <dbReference type="ARBA" id="ARBA00023002"/>
    </source>
</evidence>
<dbReference type="InterPro" id="IPR027443">
    <property type="entry name" value="IPNS-like_sf"/>
</dbReference>
<gene>
    <name evidence="7" type="ORF">P280DRAFT_64931</name>
</gene>
<comment type="similarity">
    <text evidence="1 5">Belongs to the iron/ascorbate-dependent oxidoreductase family.</text>
</comment>
<evidence type="ECO:0000256" key="2">
    <source>
        <dbReference type="ARBA" id="ARBA00022723"/>
    </source>
</evidence>
<reference evidence="7" key="1">
    <citation type="journal article" date="2020" name="Stud. Mycol.">
        <title>101 Dothideomycetes genomes: a test case for predicting lifestyles and emergence of pathogens.</title>
        <authorList>
            <person name="Haridas S."/>
            <person name="Albert R."/>
            <person name="Binder M."/>
            <person name="Bloem J."/>
            <person name="Labutti K."/>
            <person name="Salamov A."/>
            <person name="Andreopoulos B."/>
            <person name="Baker S."/>
            <person name="Barry K."/>
            <person name="Bills G."/>
            <person name="Bluhm B."/>
            <person name="Cannon C."/>
            <person name="Castanera R."/>
            <person name="Culley D."/>
            <person name="Daum C."/>
            <person name="Ezra D."/>
            <person name="Gonzalez J."/>
            <person name="Henrissat B."/>
            <person name="Kuo A."/>
            <person name="Liang C."/>
            <person name="Lipzen A."/>
            <person name="Lutzoni F."/>
            <person name="Magnuson J."/>
            <person name="Mondo S."/>
            <person name="Nolan M."/>
            <person name="Ohm R."/>
            <person name="Pangilinan J."/>
            <person name="Park H.-J."/>
            <person name="Ramirez L."/>
            <person name="Alfaro M."/>
            <person name="Sun H."/>
            <person name="Tritt A."/>
            <person name="Yoshinaga Y."/>
            <person name="Zwiers L.-H."/>
            <person name="Turgeon B."/>
            <person name="Goodwin S."/>
            <person name="Spatafora J."/>
            <person name="Crous P."/>
            <person name="Grigoriev I."/>
        </authorList>
    </citation>
    <scope>NUCLEOTIDE SEQUENCE</scope>
    <source>
        <strain evidence="7">CBS 473.64</strain>
    </source>
</reference>
<sequence>MANPIFPIIDYSRIVSKDATIASNEKDKLFRSFQDVGFIYLKGSLFTDEFMNTIFSHIHKLFALPEEQKLAIEGSEKTTFRGWFAPVKTAQNPESADQKEAYGLGNDADPTRPNLWPKDWPEFRQDCSRFFEQCFQMHLDILRALTEKVGLPQETLVPSVKAKDSYTALLYYPETTVESFNQRVRSAPHTDFGTLTLLFNDSVGGLQVRNKQGEWIDAPPIPGHAIVNVADLLSRWFNSQLKSTEHRVVAPPVETRRLEDGLVASVVPARYAIAWFGHPNRDAVIKPLEECITADYPQKFEPVVAGKHVKERMARLLDEGKLPEKWSDDMHRKEVVAVP</sequence>
<dbReference type="Proteomes" id="UP000799753">
    <property type="component" value="Unassembled WGS sequence"/>
</dbReference>
<keyword evidence="2 5" id="KW-0479">Metal-binding</keyword>
<keyword evidence="8" id="KW-1185">Reference proteome</keyword>
<protein>
    <submittedName>
        <fullName evidence="7">Clavaminate synthase-like protein</fullName>
    </submittedName>
</protein>
<dbReference type="GO" id="GO:0016491">
    <property type="term" value="F:oxidoreductase activity"/>
    <property type="evidence" value="ECO:0007669"/>
    <property type="project" value="UniProtKB-KW"/>
</dbReference>
<name>A0A6A6RTI2_9PLEO</name>
<dbReference type="AlphaFoldDB" id="A0A6A6RTI2"/>